<reference evidence="1 2" key="1">
    <citation type="journal article" date="2008" name="Nature">
        <title>The genome of the model beetle and pest Tribolium castaneum.</title>
        <authorList>
            <consortium name="Tribolium Genome Sequencing Consortium"/>
            <person name="Richards S."/>
            <person name="Gibbs R.A."/>
            <person name="Weinstock G.M."/>
            <person name="Brown S.J."/>
            <person name="Denell R."/>
            <person name="Beeman R.W."/>
            <person name="Gibbs R."/>
            <person name="Beeman R.W."/>
            <person name="Brown S.J."/>
            <person name="Bucher G."/>
            <person name="Friedrich M."/>
            <person name="Grimmelikhuijzen C.J."/>
            <person name="Klingler M."/>
            <person name="Lorenzen M."/>
            <person name="Richards S."/>
            <person name="Roth S."/>
            <person name="Schroder R."/>
            <person name="Tautz D."/>
            <person name="Zdobnov E.M."/>
            <person name="Muzny D."/>
            <person name="Gibbs R.A."/>
            <person name="Weinstock G.M."/>
            <person name="Attaway T."/>
            <person name="Bell S."/>
            <person name="Buhay C.J."/>
            <person name="Chandrabose M.N."/>
            <person name="Chavez D."/>
            <person name="Clerk-Blankenburg K.P."/>
            <person name="Cree A."/>
            <person name="Dao M."/>
            <person name="Davis C."/>
            <person name="Chacko J."/>
            <person name="Dinh H."/>
            <person name="Dugan-Rocha S."/>
            <person name="Fowler G."/>
            <person name="Garner T.T."/>
            <person name="Garnes J."/>
            <person name="Gnirke A."/>
            <person name="Hawes A."/>
            <person name="Hernandez J."/>
            <person name="Hines S."/>
            <person name="Holder M."/>
            <person name="Hume J."/>
            <person name="Jhangiani S.N."/>
            <person name="Joshi V."/>
            <person name="Khan Z.M."/>
            <person name="Jackson L."/>
            <person name="Kovar C."/>
            <person name="Kowis A."/>
            <person name="Lee S."/>
            <person name="Lewis L.R."/>
            <person name="Margolis J."/>
            <person name="Morgan M."/>
            <person name="Nazareth L.V."/>
            <person name="Nguyen N."/>
            <person name="Okwuonu G."/>
            <person name="Parker D."/>
            <person name="Richards S."/>
            <person name="Ruiz S.J."/>
            <person name="Santibanez J."/>
            <person name="Savard J."/>
            <person name="Scherer S.E."/>
            <person name="Schneider B."/>
            <person name="Sodergren E."/>
            <person name="Tautz D."/>
            <person name="Vattahil S."/>
            <person name="Villasana D."/>
            <person name="White C.S."/>
            <person name="Wright R."/>
            <person name="Park Y."/>
            <person name="Beeman R.W."/>
            <person name="Lord J."/>
            <person name="Oppert B."/>
            <person name="Lorenzen M."/>
            <person name="Brown S."/>
            <person name="Wang L."/>
            <person name="Savard J."/>
            <person name="Tautz D."/>
            <person name="Richards S."/>
            <person name="Weinstock G."/>
            <person name="Gibbs R.A."/>
            <person name="Liu Y."/>
            <person name="Worley K."/>
            <person name="Weinstock G."/>
            <person name="Elsik C.G."/>
            <person name="Reese J.T."/>
            <person name="Elhaik E."/>
            <person name="Landan G."/>
            <person name="Graur D."/>
            <person name="Arensburger P."/>
            <person name="Atkinson P."/>
            <person name="Beeman R.W."/>
            <person name="Beidler J."/>
            <person name="Brown S.J."/>
            <person name="Demuth J.P."/>
            <person name="Drury D.W."/>
            <person name="Du Y.Z."/>
            <person name="Fujiwara H."/>
            <person name="Lorenzen M."/>
            <person name="Maselli V."/>
            <person name="Osanai M."/>
            <person name="Park Y."/>
            <person name="Robertson H.M."/>
            <person name="Tu Z."/>
            <person name="Wang J.J."/>
            <person name="Wang S."/>
            <person name="Richards S."/>
            <person name="Song H."/>
            <person name="Zhang L."/>
            <person name="Sodergren E."/>
            <person name="Werner D."/>
            <person name="Stanke M."/>
            <person name="Morgenstern B."/>
            <person name="Solovyev V."/>
            <person name="Kosarev P."/>
            <person name="Brown G."/>
            <person name="Chen H.C."/>
            <person name="Ermolaeva O."/>
            <person name="Hlavina W."/>
            <person name="Kapustin Y."/>
            <person name="Kiryutin B."/>
            <person name="Kitts P."/>
            <person name="Maglott D."/>
            <person name="Pruitt K."/>
            <person name="Sapojnikov V."/>
            <person name="Souvorov A."/>
            <person name="Mackey A.J."/>
            <person name="Waterhouse R.M."/>
            <person name="Wyder S."/>
            <person name="Zdobnov E.M."/>
            <person name="Zdobnov E.M."/>
            <person name="Wyder S."/>
            <person name="Kriventseva E.V."/>
            <person name="Kadowaki T."/>
            <person name="Bork P."/>
            <person name="Aranda M."/>
            <person name="Bao R."/>
            <person name="Beermann A."/>
            <person name="Berns N."/>
            <person name="Bolognesi R."/>
            <person name="Bonneton F."/>
            <person name="Bopp D."/>
            <person name="Brown S.J."/>
            <person name="Bucher G."/>
            <person name="Butts T."/>
            <person name="Chaumot A."/>
            <person name="Denell R.E."/>
            <person name="Ferrier D.E."/>
            <person name="Friedrich M."/>
            <person name="Gordon C.M."/>
            <person name="Jindra M."/>
            <person name="Klingler M."/>
            <person name="Lan Q."/>
            <person name="Lattorff H.M."/>
            <person name="Laudet V."/>
            <person name="von Levetsow C."/>
            <person name="Liu Z."/>
            <person name="Lutz R."/>
            <person name="Lynch J.A."/>
            <person name="da Fonseca R.N."/>
            <person name="Posnien N."/>
            <person name="Reuter R."/>
            <person name="Roth S."/>
            <person name="Savard J."/>
            <person name="Schinko J.B."/>
            <person name="Schmitt C."/>
            <person name="Schoppmeier M."/>
            <person name="Schroder R."/>
            <person name="Shippy T.D."/>
            <person name="Simonnet F."/>
            <person name="Marques-Souza H."/>
            <person name="Tautz D."/>
            <person name="Tomoyasu Y."/>
            <person name="Trauner J."/>
            <person name="Van der Zee M."/>
            <person name="Vervoort M."/>
            <person name="Wittkopp N."/>
            <person name="Wimmer E.A."/>
            <person name="Yang X."/>
            <person name="Jones A.K."/>
            <person name="Sattelle D.B."/>
            <person name="Ebert P.R."/>
            <person name="Nelson D."/>
            <person name="Scott J.G."/>
            <person name="Beeman R.W."/>
            <person name="Muthukrishnan S."/>
            <person name="Kramer K.J."/>
            <person name="Arakane Y."/>
            <person name="Beeman R.W."/>
            <person name="Zhu Q."/>
            <person name="Hogenkamp D."/>
            <person name="Dixit R."/>
            <person name="Oppert B."/>
            <person name="Jiang H."/>
            <person name="Zou Z."/>
            <person name="Marshall J."/>
            <person name="Elpidina E."/>
            <person name="Vinokurov K."/>
            <person name="Oppert C."/>
            <person name="Zou Z."/>
            <person name="Evans J."/>
            <person name="Lu Z."/>
            <person name="Zhao P."/>
            <person name="Sumathipala N."/>
            <person name="Altincicek B."/>
            <person name="Vilcinskas A."/>
            <person name="Williams M."/>
            <person name="Hultmark D."/>
            <person name="Hetru C."/>
            <person name="Jiang H."/>
            <person name="Grimmelikhuijzen C.J."/>
            <person name="Hauser F."/>
            <person name="Cazzamali G."/>
            <person name="Williamson M."/>
            <person name="Park Y."/>
            <person name="Li B."/>
            <person name="Tanaka Y."/>
            <person name="Predel R."/>
            <person name="Neupert S."/>
            <person name="Schachtner J."/>
            <person name="Verleyen P."/>
            <person name="Raible F."/>
            <person name="Bork P."/>
            <person name="Friedrich M."/>
            <person name="Walden K.K."/>
            <person name="Robertson H.M."/>
            <person name="Angeli S."/>
            <person name="Foret S."/>
            <person name="Bucher G."/>
            <person name="Schuetz S."/>
            <person name="Maleszka R."/>
            <person name="Wimmer E.A."/>
            <person name="Beeman R.W."/>
            <person name="Lorenzen M."/>
            <person name="Tomoyasu Y."/>
            <person name="Miller S.C."/>
            <person name="Grossmann D."/>
            <person name="Bucher G."/>
        </authorList>
    </citation>
    <scope>NUCLEOTIDE SEQUENCE [LARGE SCALE GENOMIC DNA]</scope>
    <source>
        <strain evidence="1 2">Georgia GA2</strain>
    </source>
</reference>
<dbReference type="EMBL" id="KQ971321">
    <property type="protein sequence ID" value="EFA00013.1"/>
    <property type="molecule type" value="Genomic_DNA"/>
</dbReference>
<organism evidence="1 2">
    <name type="scientific">Tribolium castaneum</name>
    <name type="common">Red flour beetle</name>
    <dbReference type="NCBI Taxonomy" id="7070"/>
    <lineage>
        <taxon>Eukaryota</taxon>
        <taxon>Metazoa</taxon>
        <taxon>Ecdysozoa</taxon>
        <taxon>Arthropoda</taxon>
        <taxon>Hexapoda</taxon>
        <taxon>Insecta</taxon>
        <taxon>Pterygota</taxon>
        <taxon>Neoptera</taxon>
        <taxon>Endopterygota</taxon>
        <taxon>Coleoptera</taxon>
        <taxon>Polyphaga</taxon>
        <taxon>Cucujiformia</taxon>
        <taxon>Tenebrionidae</taxon>
        <taxon>Tenebrionidae incertae sedis</taxon>
        <taxon>Tribolium</taxon>
    </lineage>
</organism>
<dbReference type="AlphaFoldDB" id="D6WIA1"/>
<dbReference type="InParanoid" id="D6WIA1"/>
<gene>
    <name evidence="1" type="primary">GLEAN_02819</name>
    <name evidence="1" type="ORF">TcasGA2_TC002819</name>
</gene>
<dbReference type="Proteomes" id="UP000007266">
    <property type="component" value="Linkage group 3"/>
</dbReference>
<keyword evidence="2" id="KW-1185">Reference proteome</keyword>
<dbReference type="HOGENOM" id="CLU_2124223_0_0_1"/>
<proteinExistence type="predicted"/>
<name>D6WIA1_TRICA</name>
<reference evidence="1 2" key="2">
    <citation type="journal article" date="2010" name="Nucleic Acids Res.">
        <title>BeetleBase in 2010: revisions to provide comprehensive genomic information for Tribolium castaneum.</title>
        <authorList>
            <person name="Kim H.S."/>
            <person name="Murphy T."/>
            <person name="Xia J."/>
            <person name="Caragea D."/>
            <person name="Park Y."/>
            <person name="Beeman R.W."/>
            <person name="Lorenzen M.D."/>
            <person name="Butcher S."/>
            <person name="Manak J.R."/>
            <person name="Brown S.J."/>
        </authorList>
    </citation>
    <scope>GENOME REANNOTATION</scope>
    <source>
        <strain evidence="1 2">Georgia GA2</strain>
    </source>
</reference>
<evidence type="ECO:0000313" key="1">
    <source>
        <dbReference type="EMBL" id="EFA00013.1"/>
    </source>
</evidence>
<sequence length="114" mass="13521">MSENFFRRFQNSTRDKLEQMMNNEAGIKTQSANFHTQWVIQMEFLQDIALAKQRCLVRSNSFREMIFSPVRAVNPKGVTGRLRKWENRVGLSNIQDKRGKKLHRLDKALFSDRF</sequence>
<evidence type="ECO:0000313" key="2">
    <source>
        <dbReference type="Proteomes" id="UP000007266"/>
    </source>
</evidence>
<protein>
    <submittedName>
        <fullName evidence="1">Uncharacterized protein</fullName>
    </submittedName>
</protein>
<accession>D6WIA1</accession>